<dbReference type="Pfam" id="PF14559">
    <property type="entry name" value="TPR_19"/>
    <property type="match status" value="1"/>
</dbReference>
<gene>
    <name evidence="4" type="ORF">JN10_1131</name>
</gene>
<feature type="region of interest" description="Disordered" evidence="2">
    <location>
        <begin position="276"/>
        <end position="310"/>
    </location>
</feature>
<accession>A0A562UV46</accession>
<evidence type="ECO:0000313" key="5">
    <source>
        <dbReference type="Proteomes" id="UP000320547"/>
    </source>
</evidence>
<evidence type="ECO:0000256" key="2">
    <source>
        <dbReference type="SAM" id="MobiDB-lite"/>
    </source>
</evidence>
<dbReference type="GO" id="GO:0042834">
    <property type="term" value="F:peptidoglycan binding"/>
    <property type="evidence" value="ECO:0007669"/>
    <property type="project" value="InterPro"/>
</dbReference>
<dbReference type="InterPro" id="IPR007730">
    <property type="entry name" value="SPOR-like_dom"/>
</dbReference>
<sequence length="451" mass="49168">MVFMARADLRTLIVASMAGASMLGLKPVYGQDSTSREVRQALPSEEVEQLRTALQQLARNPQSVSALVEAGDASLAVGDYSAAEGFFARALQLDSGSASAKLGLASVYLRTKQPVLALQMFSEAEQAGASVEPILGDWGLAQDLVGNNELAQQSYRTVLAREPSNEISRRLAISLAISGQREEFESTLRPMLEQTDMAAFRARAFGLAILGDTDAAGSLATRLLPRDLASRMVPYLEYMPRLTKAQQAAAANLGVFPRAAEIGRDDPRMATLGRTQDARVARADERLAPRGTPLGPRVDNTPPGPAGESRLAQVAREQATVADAFSGLIAPDELPETTTASGAVDISSIEIPRERSEPEPPQNPSRHWVQMATGRDISRLQFDWRRMMSRAPELLDGREAYTTRWGQANRLLTGPFDTRDDARELVRELRRQGFDSFSYTSPEGEEINIIQ</sequence>
<dbReference type="PROSITE" id="PS50005">
    <property type="entry name" value="TPR"/>
    <property type="match status" value="1"/>
</dbReference>
<dbReference type="Pfam" id="PF05036">
    <property type="entry name" value="SPOR"/>
    <property type="match status" value="1"/>
</dbReference>
<feature type="repeat" description="TPR" evidence="1">
    <location>
        <begin position="64"/>
        <end position="97"/>
    </location>
</feature>
<dbReference type="Gene3D" id="3.30.70.1070">
    <property type="entry name" value="Sporulation related repeat"/>
    <property type="match status" value="1"/>
</dbReference>
<dbReference type="Gene3D" id="1.25.40.10">
    <property type="entry name" value="Tetratricopeptide repeat domain"/>
    <property type="match status" value="1"/>
</dbReference>
<evidence type="ECO:0000259" key="3">
    <source>
        <dbReference type="PROSITE" id="PS51724"/>
    </source>
</evidence>
<dbReference type="PROSITE" id="PS51724">
    <property type="entry name" value="SPOR"/>
    <property type="match status" value="1"/>
</dbReference>
<dbReference type="STRING" id="476157.GCA_001663155_02222"/>
<evidence type="ECO:0000256" key="1">
    <source>
        <dbReference type="PROSITE-ProRule" id="PRU00339"/>
    </source>
</evidence>
<reference evidence="4 5" key="1">
    <citation type="submission" date="2019-07" db="EMBL/GenBank/DDBJ databases">
        <title>Genomic Encyclopedia of Archaeal and Bacterial Type Strains, Phase II (KMG-II): from individual species to whole genera.</title>
        <authorList>
            <person name="Goeker M."/>
        </authorList>
    </citation>
    <scope>NUCLEOTIDE SEQUENCE [LARGE SCALE GENOMIC DNA]</scope>
    <source>
        <strain evidence="4 5">ATCC BAA-2084</strain>
    </source>
</reference>
<protein>
    <submittedName>
        <fullName evidence="4">Tetratricopeptide repeat protein</fullName>
    </submittedName>
</protein>
<comment type="caution">
    <text evidence="4">The sequence shown here is derived from an EMBL/GenBank/DDBJ whole genome shotgun (WGS) entry which is preliminary data.</text>
</comment>
<dbReference type="SUPFAM" id="SSF48452">
    <property type="entry name" value="TPR-like"/>
    <property type="match status" value="1"/>
</dbReference>
<feature type="compositionally biased region" description="Basic and acidic residues" evidence="2">
    <location>
        <begin position="276"/>
        <end position="288"/>
    </location>
</feature>
<proteinExistence type="predicted"/>
<keyword evidence="5" id="KW-1185">Reference proteome</keyword>
<dbReference type="Proteomes" id="UP000320547">
    <property type="component" value="Unassembled WGS sequence"/>
</dbReference>
<dbReference type="SUPFAM" id="SSF110997">
    <property type="entry name" value="Sporulation related repeat"/>
    <property type="match status" value="1"/>
</dbReference>
<dbReference type="InterPro" id="IPR019734">
    <property type="entry name" value="TPR_rpt"/>
</dbReference>
<feature type="domain" description="SPOR" evidence="3">
    <location>
        <begin position="361"/>
        <end position="442"/>
    </location>
</feature>
<evidence type="ECO:0000313" key="4">
    <source>
        <dbReference type="EMBL" id="TWJ09496.1"/>
    </source>
</evidence>
<keyword evidence="1" id="KW-0802">TPR repeat</keyword>
<dbReference type="InterPro" id="IPR036680">
    <property type="entry name" value="SPOR-like_sf"/>
</dbReference>
<organism evidence="4 5">
    <name type="scientific">Altererythrobacter ishigakiensis</name>
    <dbReference type="NCBI Taxonomy" id="476157"/>
    <lineage>
        <taxon>Bacteria</taxon>
        <taxon>Pseudomonadati</taxon>
        <taxon>Pseudomonadota</taxon>
        <taxon>Alphaproteobacteria</taxon>
        <taxon>Sphingomonadales</taxon>
        <taxon>Erythrobacteraceae</taxon>
        <taxon>Altererythrobacter</taxon>
    </lineage>
</organism>
<name>A0A562UV46_9SPHN</name>
<dbReference type="InterPro" id="IPR011990">
    <property type="entry name" value="TPR-like_helical_dom_sf"/>
</dbReference>
<dbReference type="AlphaFoldDB" id="A0A562UV46"/>
<dbReference type="SMART" id="SM00028">
    <property type="entry name" value="TPR"/>
    <property type="match status" value="3"/>
</dbReference>
<feature type="region of interest" description="Disordered" evidence="2">
    <location>
        <begin position="330"/>
        <end position="367"/>
    </location>
</feature>
<dbReference type="EMBL" id="VLLK01000001">
    <property type="protein sequence ID" value="TWJ09496.1"/>
    <property type="molecule type" value="Genomic_DNA"/>
</dbReference>